<dbReference type="AlphaFoldDB" id="A0A1I4VNG5"/>
<dbReference type="STRING" id="83765.SAMN05660284_00288"/>
<dbReference type="RefSeq" id="WP_091190778.1">
    <property type="nucleotide sequence ID" value="NZ_FOVE01000002.1"/>
</dbReference>
<evidence type="ECO:0000256" key="7">
    <source>
        <dbReference type="HAMAP-Rule" id="MF_01008"/>
    </source>
</evidence>
<sequence length="145" mass="15965">MFSGVSTLNLDSKGRLAIPAKHRELLSAMSESRIMITLNPEGCLLIYPKTEWQPIYEQLRKLSGAQAAVARVIVGFAEELELDSAGRVLVPTKLRERAGLDKEVALVGMGNKFELWDDARWNAKVDAVMAIDPVSLADQMQGIVL</sequence>
<dbReference type="HAMAP" id="MF_01008">
    <property type="entry name" value="MraZ"/>
    <property type="match status" value="1"/>
</dbReference>
<evidence type="ECO:0000256" key="4">
    <source>
        <dbReference type="ARBA" id="ARBA00023015"/>
    </source>
</evidence>
<dbReference type="OrthoDB" id="9807753at2"/>
<keyword evidence="2 7" id="KW-0963">Cytoplasm</keyword>
<keyword evidence="10" id="KW-1185">Reference proteome</keyword>
<dbReference type="EMBL" id="FOVE01000002">
    <property type="protein sequence ID" value="SFN02635.1"/>
    <property type="molecule type" value="Genomic_DNA"/>
</dbReference>
<dbReference type="GO" id="GO:0005737">
    <property type="term" value="C:cytoplasm"/>
    <property type="evidence" value="ECO:0007669"/>
    <property type="project" value="UniProtKB-UniRule"/>
</dbReference>
<proteinExistence type="inferred from homology"/>
<dbReference type="GO" id="GO:0003700">
    <property type="term" value="F:DNA-binding transcription factor activity"/>
    <property type="evidence" value="ECO:0007669"/>
    <property type="project" value="UniProtKB-UniRule"/>
</dbReference>
<keyword evidence="6 7" id="KW-0804">Transcription</keyword>
<keyword evidence="5 7" id="KW-0238">DNA-binding</keyword>
<evidence type="ECO:0000313" key="10">
    <source>
        <dbReference type="Proteomes" id="UP000242869"/>
    </source>
</evidence>
<organism evidence="9 10">
    <name type="scientific">Formivibrio citricus</name>
    <dbReference type="NCBI Taxonomy" id="83765"/>
    <lineage>
        <taxon>Bacteria</taxon>
        <taxon>Pseudomonadati</taxon>
        <taxon>Pseudomonadota</taxon>
        <taxon>Betaproteobacteria</taxon>
        <taxon>Neisseriales</taxon>
        <taxon>Chitinibacteraceae</taxon>
        <taxon>Formivibrio</taxon>
    </lineage>
</organism>
<comment type="subcellular location">
    <subcellularLocation>
        <location evidence="7">Cytoplasm</location>
        <location evidence="7">Nucleoid</location>
    </subcellularLocation>
</comment>
<gene>
    <name evidence="7" type="primary">mraZ</name>
    <name evidence="9" type="ORF">SAMN05660284_00288</name>
</gene>
<evidence type="ECO:0000256" key="5">
    <source>
        <dbReference type="ARBA" id="ARBA00023125"/>
    </source>
</evidence>
<feature type="domain" description="SpoVT-AbrB" evidence="8">
    <location>
        <begin position="77"/>
        <end position="120"/>
    </location>
</feature>
<dbReference type="NCBIfam" id="TIGR00242">
    <property type="entry name" value="division/cell wall cluster transcriptional repressor MraZ"/>
    <property type="match status" value="1"/>
</dbReference>
<evidence type="ECO:0000259" key="8">
    <source>
        <dbReference type="PROSITE" id="PS51740"/>
    </source>
</evidence>
<dbReference type="PANTHER" id="PTHR34701:SF1">
    <property type="entry name" value="TRANSCRIPTIONAL REGULATOR MRAZ"/>
    <property type="match status" value="1"/>
</dbReference>
<evidence type="ECO:0000313" key="9">
    <source>
        <dbReference type="EMBL" id="SFN02635.1"/>
    </source>
</evidence>
<keyword evidence="4 7" id="KW-0805">Transcription regulation</keyword>
<dbReference type="InterPro" id="IPR038619">
    <property type="entry name" value="MraZ_sf"/>
</dbReference>
<dbReference type="InterPro" id="IPR003444">
    <property type="entry name" value="MraZ"/>
</dbReference>
<comment type="similarity">
    <text evidence="7">Belongs to the MraZ family.</text>
</comment>
<accession>A0A1I4VNG5</accession>
<dbReference type="GO" id="GO:2000143">
    <property type="term" value="P:negative regulation of DNA-templated transcription initiation"/>
    <property type="evidence" value="ECO:0007669"/>
    <property type="project" value="TreeGrafter"/>
</dbReference>
<evidence type="ECO:0000256" key="3">
    <source>
        <dbReference type="ARBA" id="ARBA00022737"/>
    </source>
</evidence>
<dbReference type="CDD" id="cd16320">
    <property type="entry name" value="MraZ_N"/>
    <property type="match status" value="1"/>
</dbReference>
<dbReference type="PANTHER" id="PTHR34701">
    <property type="entry name" value="TRANSCRIPTIONAL REGULATOR MRAZ"/>
    <property type="match status" value="1"/>
</dbReference>
<reference evidence="10" key="1">
    <citation type="submission" date="2016-10" db="EMBL/GenBank/DDBJ databases">
        <authorList>
            <person name="Varghese N."/>
            <person name="Submissions S."/>
        </authorList>
    </citation>
    <scope>NUCLEOTIDE SEQUENCE [LARGE SCALE GENOMIC DNA]</scope>
    <source>
        <strain evidence="10">DSM 6150</strain>
    </source>
</reference>
<dbReference type="Gene3D" id="3.40.1550.20">
    <property type="entry name" value="Transcriptional regulator MraZ domain"/>
    <property type="match status" value="1"/>
</dbReference>
<evidence type="ECO:0000256" key="6">
    <source>
        <dbReference type="ARBA" id="ARBA00023163"/>
    </source>
</evidence>
<keyword evidence="3" id="KW-0677">Repeat</keyword>
<dbReference type="InterPro" id="IPR020603">
    <property type="entry name" value="MraZ_dom"/>
</dbReference>
<dbReference type="PROSITE" id="PS51740">
    <property type="entry name" value="SPOVT_ABRB"/>
    <property type="match status" value="2"/>
</dbReference>
<name>A0A1I4VNG5_9NEIS</name>
<dbReference type="Proteomes" id="UP000242869">
    <property type="component" value="Unassembled WGS sequence"/>
</dbReference>
<dbReference type="Pfam" id="PF02381">
    <property type="entry name" value="MraZ"/>
    <property type="match status" value="2"/>
</dbReference>
<protein>
    <recommendedName>
        <fullName evidence="1 7">Transcriptional regulator MraZ</fullName>
    </recommendedName>
</protein>
<dbReference type="InterPro" id="IPR035642">
    <property type="entry name" value="MraZ_N"/>
</dbReference>
<dbReference type="InterPro" id="IPR035644">
    <property type="entry name" value="MraZ_C"/>
</dbReference>
<dbReference type="CDD" id="cd16321">
    <property type="entry name" value="MraZ_C"/>
    <property type="match status" value="1"/>
</dbReference>
<dbReference type="GO" id="GO:0009295">
    <property type="term" value="C:nucleoid"/>
    <property type="evidence" value="ECO:0007669"/>
    <property type="project" value="UniProtKB-SubCell"/>
</dbReference>
<feature type="domain" description="SpoVT-AbrB" evidence="8">
    <location>
        <begin position="5"/>
        <end position="51"/>
    </location>
</feature>
<dbReference type="InterPro" id="IPR037914">
    <property type="entry name" value="SpoVT-AbrB_sf"/>
</dbReference>
<dbReference type="SUPFAM" id="SSF89447">
    <property type="entry name" value="AbrB/MazE/MraZ-like"/>
    <property type="match status" value="1"/>
</dbReference>
<dbReference type="GO" id="GO:0000976">
    <property type="term" value="F:transcription cis-regulatory region binding"/>
    <property type="evidence" value="ECO:0007669"/>
    <property type="project" value="TreeGrafter"/>
</dbReference>
<dbReference type="InterPro" id="IPR007159">
    <property type="entry name" value="SpoVT-AbrB_dom"/>
</dbReference>
<evidence type="ECO:0000256" key="2">
    <source>
        <dbReference type="ARBA" id="ARBA00022490"/>
    </source>
</evidence>
<comment type="subunit">
    <text evidence="7">Forms oligomers.</text>
</comment>
<evidence type="ECO:0000256" key="1">
    <source>
        <dbReference type="ARBA" id="ARBA00013860"/>
    </source>
</evidence>